<dbReference type="EMBL" id="FZMO01000129">
    <property type="protein sequence ID" value="SNQ48008.1"/>
    <property type="molecule type" value="Genomic_DNA"/>
</dbReference>
<evidence type="ECO:0000256" key="1">
    <source>
        <dbReference type="SAM" id="Phobius"/>
    </source>
</evidence>
<gene>
    <name evidence="2" type="ORF">FRACA_2140006</name>
</gene>
<reference evidence="2 3" key="1">
    <citation type="submission" date="2017-06" db="EMBL/GenBank/DDBJ databases">
        <authorList>
            <person name="Kim H.J."/>
            <person name="Triplett B.A."/>
        </authorList>
    </citation>
    <scope>NUCLEOTIDE SEQUENCE [LARGE SCALE GENOMIC DNA]</scope>
    <source>
        <strain evidence="2">FRACA_ARgP5</strain>
    </source>
</reference>
<keyword evidence="1" id="KW-0812">Transmembrane</keyword>
<organism evidence="2 3">
    <name type="scientific">Frankia canadensis</name>
    <dbReference type="NCBI Taxonomy" id="1836972"/>
    <lineage>
        <taxon>Bacteria</taxon>
        <taxon>Bacillati</taxon>
        <taxon>Actinomycetota</taxon>
        <taxon>Actinomycetes</taxon>
        <taxon>Frankiales</taxon>
        <taxon>Frankiaceae</taxon>
        <taxon>Frankia</taxon>
    </lineage>
</organism>
<accession>A0A2I2KQR2</accession>
<name>A0A2I2KQR2_9ACTN</name>
<proteinExistence type="predicted"/>
<keyword evidence="1" id="KW-0472">Membrane</keyword>
<keyword evidence="1" id="KW-1133">Transmembrane helix</keyword>
<keyword evidence="3" id="KW-1185">Reference proteome</keyword>
<dbReference type="AlphaFoldDB" id="A0A2I2KQR2"/>
<evidence type="ECO:0000313" key="3">
    <source>
        <dbReference type="Proteomes" id="UP000234331"/>
    </source>
</evidence>
<sequence length="132" mass="14176">MAESWQSGITRALRYLMDPRRRTAVVAITLAGIGLIVFGVYASTSGPPPQQEAVVYFSPDATKAQKDAVRAACPSVGKAIQEPPDRNNLASSRVYPLRYDVARASTADRAAIYACVHRQAGVVGINQETQGQ</sequence>
<dbReference type="Proteomes" id="UP000234331">
    <property type="component" value="Unassembled WGS sequence"/>
</dbReference>
<evidence type="ECO:0000313" key="2">
    <source>
        <dbReference type="EMBL" id="SNQ48008.1"/>
    </source>
</evidence>
<protein>
    <recommendedName>
        <fullName evidence="4">FtsX extracellular domain-containing protein</fullName>
    </recommendedName>
</protein>
<evidence type="ECO:0008006" key="4">
    <source>
        <dbReference type="Google" id="ProtNLM"/>
    </source>
</evidence>
<feature type="transmembrane region" description="Helical" evidence="1">
    <location>
        <begin position="23"/>
        <end position="42"/>
    </location>
</feature>